<accession>A0A940WQ85</accession>
<comment type="caution">
    <text evidence="1">The sequence shown here is derived from an EMBL/GenBank/DDBJ whole genome shotgun (WGS) entry which is preliminary data.</text>
</comment>
<dbReference type="Proteomes" id="UP000678228">
    <property type="component" value="Unassembled WGS sequence"/>
</dbReference>
<evidence type="ECO:0000313" key="2">
    <source>
        <dbReference type="Proteomes" id="UP000678228"/>
    </source>
</evidence>
<proteinExistence type="predicted"/>
<dbReference type="RefSeq" id="WP_210595992.1">
    <property type="nucleotide sequence ID" value="NZ_JAGKSQ010000002.1"/>
</dbReference>
<gene>
    <name evidence="1" type="ORF">J7W16_04290</name>
</gene>
<sequence length="179" mass="20353">MGTTINLKIKDEKESIIKSISHEIEDIDLGQFQEMMKVINEILKGLQEDPALKDLFSSLFQEDQVDPEDPTSTEEKKKETEGLDFVDKKFLSNLINSFEPLLVHMPDKAIKLLSILSGISLQVLKKQKLFVVLDIYEAVIEENDLERLVNRIKKSLVATRTKMAFMNFGKRKSSAIAPA</sequence>
<dbReference type="EMBL" id="JAGKSQ010000002">
    <property type="protein sequence ID" value="MBP3950341.1"/>
    <property type="molecule type" value="Genomic_DNA"/>
</dbReference>
<dbReference type="AlphaFoldDB" id="A0A940WQ85"/>
<keyword evidence="2" id="KW-1185">Reference proteome</keyword>
<evidence type="ECO:0000313" key="1">
    <source>
        <dbReference type="EMBL" id="MBP3950341.1"/>
    </source>
</evidence>
<organism evidence="1 2">
    <name type="scientific">Halalkalibacter suaedae</name>
    <dbReference type="NCBI Taxonomy" id="2822140"/>
    <lineage>
        <taxon>Bacteria</taxon>
        <taxon>Bacillati</taxon>
        <taxon>Bacillota</taxon>
        <taxon>Bacilli</taxon>
        <taxon>Bacillales</taxon>
        <taxon>Bacillaceae</taxon>
        <taxon>Halalkalibacter</taxon>
    </lineage>
</organism>
<reference evidence="1" key="1">
    <citation type="submission" date="2021-03" db="EMBL/GenBank/DDBJ databases">
        <title>Bacillus suaedae sp. nov., isolated from Suaeda aralocaspica.</title>
        <authorList>
            <person name="Lei R.F.R."/>
        </authorList>
    </citation>
    <scope>NUCLEOTIDE SEQUENCE</scope>
    <source>
        <strain evidence="1">YZJH907-2</strain>
    </source>
</reference>
<protein>
    <submittedName>
        <fullName evidence="1">Uncharacterized protein</fullName>
    </submittedName>
</protein>
<name>A0A940WQ85_9BACI</name>